<sequence>MAADRWLRGEVTGGVATITIDRPEKRNAMTEGMWLGLPGLLEAFAADPAVRALVLTGAGGNFCAGADIGELDAIRRRGDRHPSTVAEEALAAFPKPTIAAIEGFCVGGGCQLATACDLRFAAEDARFGITPARLGIVYPGSATRRLVRQVGASAAKYLLYSAELIDARHALRIGLLDEVVPAGGVHERVAAFAATLASRSLLTQRAVKEIVDALAAGDDAEPALDRWLAEAHAGGGDMDEGVAAFLERRPPRFTWTAPADERPGGGHPGGGHPGGGAPGGGVPGGGQPADAS</sequence>
<dbReference type="Gene3D" id="1.10.12.10">
    <property type="entry name" value="Lyase 2-enoyl-coa Hydratase, Chain A, domain 2"/>
    <property type="match status" value="1"/>
</dbReference>
<dbReference type="GO" id="GO:0006635">
    <property type="term" value="P:fatty acid beta-oxidation"/>
    <property type="evidence" value="ECO:0007669"/>
    <property type="project" value="TreeGrafter"/>
</dbReference>
<evidence type="ECO:0000313" key="6">
    <source>
        <dbReference type="Proteomes" id="UP000614047"/>
    </source>
</evidence>
<dbReference type="CDD" id="cd06558">
    <property type="entry name" value="crotonase-like"/>
    <property type="match status" value="1"/>
</dbReference>
<dbReference type="PANTHER" id="PTHR11941">
    <property type="entry name" value="ENOYL-COA HYDRATASE-RELATED"/>
    <property type="match status" value="1"/>
</dbReference>
<feature type="compositionally biased region" description="Gly residues" evidence="4">
    <location>
        <begin position="265"/>
        <end position="292"/>
    </location>
</feature>
<dbReference type="InterPro" id="IPR001753">
    <property type="entry name" value="Enoyl-CoA_hydra/iso"/>
</dbReference>
<dbReference type="PANTHER" id="PTHR11941:SF127">
    <property type="entry name" value="ENOYL-COA HYDRATASE ECHA18 (ENOYL HYDRASE) (UNSATURATED ACYL-COA HYDRATASE) (CROTONASE)-RELATED"/>
    <property type="match status" value="1"/>
</dbReference>
<accession>A0A931DPX9</accession>
<evidence type="ECO:0000256" key="3">
    <source>
        <dbReference type="RuleBase" id="RU003707"/>
    </source>
</evidence>
<protein>
    <submittedName>
        <fullName evidence="5">Enoyl-CoA hydratase/carnithine racemase</fullName>
    </submittedName>
</protein>
<dbReference type="AlphaFoldDB" id="A0A931DPX9"/>
<dbReference type="RefSeq" id="WP_197014727.1">
    <property type="nucleotide sequence ID" value="NZ_BAABES010000009.1"/>
</dbReference>
<evidence type="ECO:0000313" key="5">
    <source>
        <dbReference type="EMBL" id="MBG6092563.1"/>
    </source>
</evidence>
<keyword evidence="2" id="KW-0456">Lyase</keyword>
<name>A0A931DPX9_9ACTN</name>
<keyword evidence="6" id="KW-1185">Reference proteome</keyword>
<dbReference type="InterPro" id="IPR018376">
    <property type="entry name" value="Enoyl-CoA_hyd/isom_CS"/>
</dbReference>
<reference evidence="5" key="1">
    <citation type="submission" date="2020-11" db="EMBL/GenBank/DDBJ databases">
        <title>Sequencing the genomes of 1000 actinobacteria strains.</title>
        <authorList>
            <person name="Klenk H.-P."/>
        </authorList>
    </citation>
    <scope>NUCLEOTIDE SEQUENCE</scope>
    <source>
        <strain evidence="5">DSM 43175</strain>
    </source>
</reference>
<evidence type="ECO:0000256" key="1">
    <source>
        <dbReference type="ARBA" id="ARBA00005254"/>
    </source>
</evidence>
<proteinExistence type="inferred from homology"/>
<dbReference type="EMBL" id="JADOUA010000001">
    <property type="protein sequence ID" value="MBG6092563.1"/>
    <property type="molecule type" value="Genomic_DNA"/>
</dbReference>
<comment type="similarity">
    <text evidence="1 3">Belongs to the enoyl-CoA hydratase/isomerase family.</text>
</comment>
<dbReference type="InterPro" id="IPR014748">
    <property type="entry name" value="Enoyl-CoA_hydra_C"/>
</dbReference>
<evidence type="ECO:0000256" key="2">
    <source>
        <dbReference type="ARBA" id="ARBA00023239"/>
    </source>
</evidence>
<dbReference type="SUPFAM" id="SSF52096">
    <property type="entry name" value="ClpP/crotonase"/>
    <property type="match status" value="1"/>
</dbReference>
<dbReference type="InterPro" id="IPR029045">
    <property type="entry name" value="ClpP/crotonase-like_dom_sf"/>
</dbReference>
<feature type="region of interest" description="Disordered" evidence="4">
    <location>
        <begin position="253"/>
        <end position="292"/>
    </location>
</feature>
<evidence type="ECO:0000256" key="4">
    <source>
        <dbReference type="SAM" id="MobiDB-lite"/>
    </source>
</evidence>
<comment type="caution">
    <text evidence="5">The sequence shown here is derived from an EMBL/GenBank/DDBJ whole genome shotgun (WGS) entry which is preliminary data.</text>
</comment>
<dbReference type="PROSITE" id="PS00166">
    <property type="entry name" value="ENOYL_COA_HYDRATASE"/>
    <property type="match status" value="1"/>
</dbReference>
<dbReference type="Proteomes" id="UP000614047">
    <property type="component" value="Unassembled WGS sequence"/>
</dbReference>
<dbReference type="Gene3D" id="3.90.226.10">
    <property type="entry name" value="2-enoyl-CoA Hydratase, Chain A, domain 1"/>
    <property type="match status" value="1"/>
</dbReference>
<dbReference type="GO" id="GO:0016829">
    <property type="term" value="F:lyase activity"/>
    <property type="evidence" value="ECO:0007669"/>
    <property type="project" value="UniProtKB-KW"/>
</dbReference>
<dbReference type="Pfam" id="PF00378">
    <property type="entry name" value="ECH_1"/>
    <property type="match status" value="1"/>
</dbReference>
<gene>
    <name evidence="5" type="ORF">IW256_006676</name>
</gene>
<organism evidence="5 6">
    <name type="scientific">Actinomadura viridis</name>
    <dbReference type="NCBI Taxonomy" id="58110"/>
    <lineage>
        <taxon>Bacteria</taxon>
        <taxon>Bacillati</taxon>
        <taxon>Actinomycetota</taxon>
        <taxon>Actinomycetes</taxon>
        <taxon>Streptosporangiales</taxon>
        <taxon>Thermomonosporaceae</taxon>
        <taxon>Actinomadura</taxon>
    </lineage>
</organism>